<dbReference type="PROSITE" id="PS51683">
    <property type="entry name" value="SAM_OMT_II"/>
    <property type="match status" value="1"/>
</dbReference>
<dbReference type="Proteomes" id="UP001630127">
    <property type="component" value="Unassembled WGS sequence"/>
</dbReference>
<dbReference type="AlphaFoldDB" id="A0ABD3B771"/>
<dbReference type="Gene3D" id="1.10.10.10">
    <property type="entry name" value="Winged helix-like DNA-binding domain superfamily/Winged helix DNA-binding domain"/>
    <property type="match status" value="1"/>
</dbReference>
<dbReference type="PIRSF" id="PIRSF005739">
    <property type="entry name" value="O-mtase"/>
    <property type="match status" value="1"/>
</dbReference>
<comment type="similarity">
    <text evidence="4">Belongs to the class I-like SAM-binding methyltransferase superfamily. Cation-independent O-methyltransferase family. COMT subfamily.</text>
</comment>
<dbReference type="SUPFAM" id="SSF46785">
    <property type="entry name" value="Winged helix' DNA-binding domain"/>
    <property type="match status" value="1"/>
</dbReference>
<sequence>MEDSGVVETREVVEDEAQAQIDIWKYILGFTEMAVVKCAIELGIADVLESHQGQAMTLDELSSSLNCSPSSLYRIMRFLTNRSIFKQLPDGNGTTTRYVQTPLSRLLARNGEKSMAAFVLLETSPVMLAPWHGLRDRVLANGPPFDTVHGQDIWSYAKKNPDHSKLINDAMSCDARFSVSAIVHGCPEVFEGIGCLVDVGGGDGTALRTLIKACPWIRGINFDLPHVVSVAPHFDGIEHVAGNMFDAVPKADAAFIKWVLHDWGDEECISILKKCREAVPQDTGKVIIVEAVIDGGGPENKLKDVGLMLDMVMMAHTTTGKERTSKEWAYILSQAGFSRHSVKQIRAVQSVIEAFP</sequence>
<proteinExistence type="inferred from homology"/>
<reference evidence="8 9" key="1">
    <citation type="submission" date="2024-11" db="EMBL/GenBank/DDBJ databases">
        <title>A near-complete genome assembly of Cinchona calisaya.</title>
        <authorList>
            <person name="Lian D.C."/>
            <person name="Zhao X.W."/>
            <person name="Wei L."/>
        </authorList>
    </citation>
    <scope>NUCLEOTIDE SEQUENCE [LARGE SCALE GENOMIC DNA]</scope>
    <source>
        <tissue evidence="8">Nenye</tissue>
    </source>
</reference>
<dbReference type="InterPro" id="IPR001077">
    <property type="entry name" value="COMT_C"/>
</dbReference>
<keyword evidence="9" id="KW-1185">Reference proteome</keyword>
<evidence type="ECO:0000256" key="2">
    <source>
        <dbReference type="ARBA" id="ARBA00022679"/>
    </source>
</evidence>
<accession>A0ABD3B771</accession>
<dbReference type="GO" id="GO:0008171">
    <property type="term" value="F:O-methyltransferase activity"/>
    <property type="evidence" value="ECO:0007669"/>
    <property type="project" value="UniProtKB-ARBA"/>
</dbReference>
<dbReference type="Pfam" id="PF00891">
    <property type="entry name" value="Methyltransf_2"/>
    <property type="match status" value="1"/>
</dbReference>
<evidence type="ECO:0000256" key="5">
    <source>
        <dbReference type="PIRSR" id="PIRSR005739-1"/>
    </source>
</evidence>
<organism evidence="8 9">
    <name type="scientific">Cinchona calisaya</name>
    <dbReference type="NCBI Taxonomy" id="153742"/>
    <lineage>
        <taxon>Eukaryota</taxon>
        <taxon>Viridiplantae</taxon>
        <taxon>Streptophyta</taxon>
        <taxon>Embryophyta</taxon>
        <taxon>Tracheophyta</taxon>
        <taxon>Spermatophyta</taxon>
        <taxon>Magnoliopsida</taxon>
        <taxon>eudicotyledons</taxon>
        <taxon>Gunneridae</taxon>
        <taxon>Pentapetalae</taxon>
        <taxon>asterids</taxon>
        <taxon>lamiids</taxon>
        <taxon>Gentianales</taxon>
        <taxon>Rubiaceae</taxon>
        <taxon>Cinchonoideae</taxon>
        <taxon>Cinchoneae</taxon>
        <taxon>Cinchona</taxon>
    </lineage>
</organism>
<dbReference type="EMBL" id="JBJUIK010000001">
    <property type="protein sequence ID" value="KAL3539118.1"/>
    <property type="molecule type" value="Genomic_DNA"/>
</dbReference>
<feature type="domain" description="O-methyltransferase dimerisation" evidence="7">
    <location>
        <begin position="24"/>
        <end position="109"/>
    </location>
</feature>
<dbReference type="Pfam" id="PF08100">
    <property type="entry name" value="Dimerisation"/>
    <property type="match status" value="1"/>
</dbReference>
<keyword evidence="2" id="KW-0808">Transferase</keyword>
<dbReference type="PANTHER" id="PTHR11746">
    <property type="entry name" value="O-METHYLTRANSFERASE"/>
    <property type="match status" value="1"/>
</dbReference>
<feature type="active site" description="Proton acceptor" evidence="5">
    <location>
        <position position="261"/>
    </location>
</feature>
<dbReference type="FunFam" id="3.40.50.150:FF:000294">
    <property type="entry name" value="O-methyltransferase family protein"/>
    <property type="match status" value="1"/>
</dbReference>
<keyword evidence="1" id="KW-0489">Methyltransferase</keyword>
<dbReference type="FunFam" id="1.10.10.10:FF:000836">
    <property type="entry name" value="O-methyltransferase family protein"/>
    <property type="match status" value="1"/>
</dbReference>
<name>A0ABD3B771_9GENT</name>
<evidence type="ECO:0000256" key="3">
    <source>
        <dbReference type="ARBA" id="ARBA00022691"/>
    </source>
</evidence>
<protein>
    <submittedName>
        <fullName evidence="8">Uncharacterized protein</fullName>
    </submittedName>
</protein>
<evidence type="ECO:0000313" key="8">
    <source>
        <dbReference type="EMBL" id="KAL3539118.1"/>
    </source>
</evidence>
<gene>
    <name evidence="8" type="ORF">ACH5RR_002484</name>
</gene>
<dbReference type="InterPro" id="IPR016461">
    <property type="entry name" value="COMT-like"/>
</dbReference>
<dbReference type="InterPro" id="IPR029063">
    <property type="entry name" value="SAM-dependent_MTases_sf"/>
</dbReference>
<keyword evidence="3" id="KW-0949">S-adenosyl-L-methionine</keyword>
<evidence type="ECO:0000313" key="9">
    <source>
        <dbReference type="Proteomes" id="UP001630127"/>
    </source>
</evidence>
<feature type="domain" description="O-methyltransferase C-terminal" evidence="6">
    <location>
        <begin position="131"/>
        <end position="338"/>
    </location>
</feature>
<dbReference type="Gene3D" id="3.40.50.150">
    <property type="entry name" value="Vaccinia Virus protein VP39"/>
    <property type="match status" value="1"/>
</dbReference>
<evidence type="ECO:0000256" key="4">
    <source>
        <dbReference type="ARBA" id="ARBA00034481"/>
    </source>
</evidence>
<evidence type="ECO:0000259" key="6">
    <source>
        <dbReference type="Pfam" id="PF00891"/>
    </source>
</evidence>
<dbReference type="InterPro" id="IPR012967">
    <property type="entry name" value="COMT_dimerisation"/>
</dbReference>
<evidence type="ECO:0000259" key="7">
    <source>
        <dbReference type="Pfam" id="PF08100"/>
    </source>
</evidence>
<dbReference type="SUPFAM" id="SSF53335">
    <property type="entry name" value="S-adenosyl-L-methionine-dependent methyltransferases"/>
    <property type="match status" value="1"/>
</dbReference>
<comment type="caution">
    <text evidence="8">The sequence shown here is derived from an EMBL/GenBank/DDBJ whole genome shotgun (WGS) entry which is preliminary data.</text>
</comment>
<dbReference type="InterPro" id="IPR036390">
    <property type="entry name" value="WH_DNA-bd_sf"/>
</dbReference>
<dbReference type="InterPro" id="IPR036388">
    <property type="entry name" value="WH-like_DNA-bd_sf"/>
</dbReference>
<dbReference type="GO" id="GO:0032259">
    <property type="term" value="P:methylation"/>
    <property type="evidence" value="ECO:0007669"/>
    <property type="project" value="UniProtKB-KW"/>
</dbReference>
<evidence type="ECO:0000256" key="1">
    <source>
        <dbReference type="ARBA" id="ARBA00022603"/>
    </source>
</evidence>